<dbReference type="InterPro" id="IPR050465">
    <property type="entry name" value="UPF0194_transport"/>
</dbReference>
<organism evidence="4">
    <name type="scientific">uncultured Aureispira sp</name>
    <dbReference type="NCBI Taxonomy" id="1331704"/>
    <lineage>
        <taxon>Bacteria</taxon>
        <taxon>Pseudomonadati</taxon>
        <taxon>Bacteroidota</taxon>
        <taxon>Saprospiria</taxon>
        <taxon>Saprospirales</taxon>
        <taxon>Saprospiraceae</taxon>
        <taxon>Aureispira</taxon>
        <taxon>environmental samples</taxon>
    </lineage>
</organism>
<dbReference type="Gene3D" id="1.10.287.470">
    <property type="entry name" value="Helix hairpin bin"/>
    <property type="match status" value="1"/>
</dbReference>
<accession>A0A6S6UF31</accession>
<evidence type="ECO:0000256" key="1">
    <source>
        <dbReference type="ARBA" id="ARBA00004196"/>
    </source>
</evidence>
<sequence length="413" mass="45224">MKNIILGVVLTLFLFLSIWLVSYFYSGSGASNVVHKITTPYQTSITLKSVATGTVKPRIEIMITSQVSGIVDEIFVKGGDFVQKGDPIARLQLVPSPTALNNAKANVDLARIRLEEAKRRYQQQKSISAKKYDIQQASTQFENAKVQEEKYNQLFKDGVIPELEYLQFKTALDLAKTALENTKIGANSSIIELKSNMDVATQELESAISNLQLLQKGVASKSGQVANMVRATVDGMVLDVSVEVGDAVIERNTFNDGTEIAEVANMQDLVFEGNIDESDVGQLKKGMRLELTVGAIEKQTFEAVLDYISPKGVEESGSVKFEIIADVVQKEGVFLRAGYSASADIILDKRANVLAILERDLMFEDDGKVYVESEVAAQEFEKKYIQVGLSDGINIEILGGIDTSTKVKVQGAM</sequence>
<evidence type="ECO:0000256" key="2">
    <source>
        <dbReference type="ARBA" id="ARBA00023054"/>
    </source>
</evidence>
<dbReference type="GO" id="GO:0030313">
    <property type="term" value="C:cell envelope"/>
    <property type="evidence" value="ECO:0007669"/>
    <property type="project" value="UniProtKB-SubCell"/>
</dbReference>
<reference evidence="4" key="1">
    <citation type="submission" date="2020-01" db="EMBL/GenBank/DDBJ databases">
        <authorList>
            <person name="Meier V. D."/>
            <person name="Meier V D."/>
        </authorList>
    </citation>
    <scope>NUCLEOTIDE SEQUENCE</scope>
    <source>
        <strain evidence="4">HLG_WM_MAG_10</strain>
    </source>
</reference>
<dbReference type="PANTHER" id="PTHR32347:SF14">
    <property type="entry name" value="EFFLUX SYSTEM COMPONENT YKNX-RELATED"/>
    <property type="match status" value="1"/>
</dbReference>
<dbReference type="PANTHER" id="PTHR32347">
    <property type="entry name" value="EFFLUX SYSTEM COMPONENT YKNX-RELATED"/>
    <property type="match status" value="1"/>
</dbReference>
<evidence type="ECO:0000256" key="3">
    <source>
        <dbReference type="SAM" id="Coils"/>
    </source>
</evidence>
<feature type="coiled-coil region" evidence="3">
    <location>
        <begin position="100"/>
        <end position="127"/>
    </location>
</feature>
<keyword evidence="2 3" id="KW-0175">Coiled coil</keyword>
<dbReference type="SUPFAM" id="SSF111369">
    <property type="entry name" value="HlyD-like secretion proteins"/>
    <property type="match status" value="1"/>
</dbReference>
<protein>
    <submittedName>
        <fullName evidence="4">Membrane fusion efflux protein</fullName>
    </submittedName>
</protein>
<gene>
    <name evidence="4" type="ORF">HELGO_WM20977</name>
</gene>
<dbReference type="Gene3D" id="2.40.50.100">
    <property type="match status" value="1"/>
</dbReference>
<evidence type="ECO:0000313" key="4">
    <source>
        <dbReference type="EMBL" id="CAA6826828.1"/>
    </source>
</evidence>
<proteinExistence type="predicted"/>
<comment type="subcellular location">
    <subcellularLocation>
        <location evidence="1">Cell envelope</location>
    </subcellularLocation>
</comment>
<dbReference type="EMBL" id="CACVAQ010000388">
    <property type="protein sequence ID" value="CAA6826828.1"/>
    <property type="molecule type" value="Genomic_DNA"/>
</dbReference>
<dbReference type="AlphaFoldDB" id="A0A6S6UF31"/>
<dbReference type="Gene3D" id="2.40.30.170">
    <property type="match status" value="1"/>
</dbReference>
<name>A0A6S6UF31_9BACT</name>